<dbReference type="Pfam" id="PF21052">
    <property type="entry name" value="EFR3_ARM"/>
    <property type="match status" value="1"/>
</dbReference>
<organism evidence="1 2">
    <name type="scientific">Hibiscus sabdariffa</name>
    <name type="common">roselle</name>
    <dbReference type="NCBI Taxonomy" id="183260"/>
    <lineage>
        <taxon>Eukaryota</taxon>
        <taxon>Viridiplantae</taxon>
        <taxon>Streptophyta</taxon>
        <taxon>Embryophyta</taxon>
        <taxon>Tracheophyta</taxon>
        <taxon>Spermatophyta</taxon>
        <taxon>Magnoliopsida</taxon>
        <taxon>eudicotyledons</taxon>
        <taxon>Gunneridae</taxon>
        <taxon>Pentapetalae</taxon>
        <taxon>rosids</taxon>
        <taxon>malvids</taxon>
        <taxon>Malvales</taxon>
        <taxon>Malvaceae</taxon>
        <taxon>Malvoideae</taxon>
        <taxon>Hibiscus</taxon>
    </lineage>
</organism>
<reference evidence="1 2" key="1">
    <citation type="journal article" date="2024" name="G3 (Bethesda)">
        <title>Genome assembly of Hibiscus sabdariffa L. provides insights into metabolisms of medicinal natural products.</title>
        <authorList>
            <person name="Kim T."/>
        </authorList>
    </citation>
    <scope>NUCLEOTIDE SEQUENCE [LARGE SCALE GENOMIC DNA]</scope>
    <source>
        <strain evidence="1">TK-2024</strain>
        <tissue evidence="1">Old leaves</tissue>
    </source>
</reference>
<dbReference type="InterPro" id="IPR016024">
    <property type="entry name" value="ARM-type_fold"/>
</dbReference>
<dbReference type="Proteomes" id="UP001472677">
    <property type="component" value="Unassembled WGS sequence"/>
</dbReference>
<dbReference type="InterPro" id="IPR049152">
    <property type="entry name" value="EFR3-like_ARM"/>
</dbReference>
<evidence type="ECO:0000313" key="2">
    <source>
        <dbReference type="Proteomes" id="UP001472677"/>
    </source>
</evidence>
<dbReference type="PANTHER" id="PTHR46087:SF1">
    <property type="entry name" value="ARM REPEAT SUPERFAMILY PROTEIN"/>
    <property type="match status" value="1"/>
</dbReference>
<gene>
    <name evidence="1" type="ORF">V6N12_018709</name>
</gene>
<proteinExistence type="predicted"/>
<protein>
    <submittedName>
        <fullName evidence="1">Uncharacterized protein</fullName>
    </submittedName>
</protein>
<accession>A0ABR2A7B0</accession>
<keyword evidence="2" id="KW-1185">Reference proteome</keyword>
<evidence type="ECO:0000313" key="1">
    <source>
        <dbReference type="EMBL" id="KAK8488744.1"/>
    </source>
</evidence>
<dbReference type="PANTHER" id="PTHR46087">
    <property type="entry name" value="PUTATIVE, EXPRESSED-RELATED"/>
    <property type="match status" value="1"/>
</dbReference>
<sequence length="970" mass="107604">MGVMSRRVLPVCGNLCFCCPSLQTRSRQPVRRYKKLLSDIFPRNREPEPNDRAIGKLCDYAARNPLRIPKITSNLEQRCFKGLRNEKFGRVKVVLCVYTKMLSTCKEQIPLFASSFLGIIQTVLEQTRQDEMRIIGCNALAEFINSQMDSTYMFHLEGFIPKLCDLAEEDGDNERALRLRSAGLQVLASTVWFMGEQSHISKDFDRIISVTLENYVDIKMTPVSGSRVDENGSSVPDINEKATSIPNIVNNSDLEPTVDTSKSPSYWSKVILSNIARMAKEATTIRRVLAPLLKNFDDEDHWSQEKGVAFSVLMYLQLIMEETGEKSHVLLAILVKHLDNKNVSKQSHVQVNIVNAIAQLAQNAKPLPSVATIGTITELMKHLRKCLQISADLSSSGGDNKYNTDLQLGLEKCISQLSNKVGDVGPILDTMAVVLENISTSSIVARSTISAVHRTAVIISFIPNISYHNKAFPEALFHQLLIAMAHPDHETQVGAHRIFAAVLMPSLVSPSSDKNQRAPEAVCSDLSHSASKKLRSRSFAMQIEGKDQEEFVDEILKENGNPASDIAVTNPVLRQSHRHWYSFEHALRDGNMEPTLRLSSHQVSFLLSSIWVQANSAQNTPANFEAMAHSYSIAVLFTRFKASSHMALVRSFQLALSLRGVALDQEGRLQPSRKRSLFTLASYMLIFSARAANFPELISVVKASLTDKTADPYLKLVEGVGLQAVCEKSNITYGSKEDDDDALKSLLAIVLDDLHLKEIVISHFRTKFDKLSEDDLSSIKKQLREGFSPDDAYTLGVSLSRPCSLEVEFQSVEEMPLAAVTDAEAGSQASQKASLSISKLDVLSANELLDSVLETAGQDGSFSVSQAPIPYDQMKSQCEASVMGKQQKMSVLHHFEHQQGASATSENIENEILYLPSEKAEFSEDLKLSGQLSLCSQQHRQHSFRLPPSSPYDKFLKAAESGVFSRSEVN</sequence>
<dbReference type="EMBL" id="JBBPBM010000979">
    <property type="protein sequence ID" value="KAK8488744.1"/>
    <property type="molecule type" value="Genomic_DNA"/>
</dbReference>
<name>A0ABR2A7B0_9ROSI</name>
<dbReference type="SUPFAM" id="SSF48371">
    <property type="entry name" value="ARM repeat"/>
    <property type="match status" value="1"/>
</dbReference>
<dbReference type="InterPro" id="IPR055296">
    <property type="entry name" value="SRL2-like"/>
</dbReference>
<comment type="caution">
    <text evidence="1">The sequence shown here is derived from an EMBL/GenBank/DDBJ whole genome shotgun (WGS) entry which is preliminary data.</text>
</comment>